<dbReference type="EMBL" id="JACOOI010000010">
    <property type="protein sequence ID" value="MBC5643432.1"/>
    <property type="molecule type" value="Genomic_DNA"/>
</dbReference>
<sequence>MKTLSRLKLNQLNAEELEQRQMNALRGGYNCGCGCNYVGLGGSSQGDNYNANVSNGYTQSYGGNVACGNGVPTSAATH</sequence>
<proteinExistence type="predicted"/>
<dbReference type="InterPro" id="IPR026408">
    <property type="entry name" value="GG_sam_targ_CFB"/>
</dbReference>
<comment type="caution">
    <text evidence="1">The sequence shown here is derived from an EMBL/GenBank/DDBJ whole genome shotgun (WGS) entry which is preliminary data.</text>
</comment>
<keyword evidence="2" id="KW-1185">Reference proteome</keyword>
<evidence type="ECO:0000313" key="2">
    <source>
        <dbReference type="Proteomes" id="UP000644010"/>
    </source>
</evidence>
<gene>
    <name evidence="1" type="ORF">H8S77_11090</name>
</gene>
<organism evidence="1 2">
    <name type="scientific">Parabacteroides segnis</name>
    <dbReference type="NCBI Taxonomy" id="2763058"/>
    <lineage>
        <taxon>Bacteria</taxon>
        <taxon>Pseudomonadati</taxon>
        <taxon>Bacteroidota</taxon>
        <taxon>Bacteroidia</taxon>
        <taxon>Bacteroidales</taxon>
        <taxon>Tannerellaceae</taxon>
        <taxon>Parabacteroides</taxon>
    </lineage>
</organism>
<dbReference type="NCBIfam" id="TIGR04149">
    <property type="entry name" value="GG_sam_targ_CFB"/>
    <property type="match status" value="1"/>
</dbReference>
<protein>
    <submittedName>
        <fullName evidence="1">RSAM-modified peptide</fullName>
    </submittedName>
</protein>
<dbReference type="RefSeq" id="WP_186959424.1">
    <property type="nucleotide sequence ID" value="NZ_JACOOI010000010.1"/>
</dbReference>
<evidence type="ECO:0000313" key="1">
    <source>
        <dbReference type="EMBL" id="MBC5643432.1"/>
    </source>
</evidence>
<name>A0ABR7E0Y4_9BACT</name>
<accession>A0ABR7E0Y4</accession>
<reference evidence="1 2" key="1">
    <citation type="submission" date="2020-08" db="EMBL/GenBank/DDBJ databases">
        <title>Genome public.</title>
        <authorList>
            <person name="Liu C."/>
            <person name="Sun Q."/>
        </authorList>
    </citation>
    <scope>NUCLEOTIDE SEQUENCE [LARGE SCALE GENOMIC DNA]</scope>
    <source>
        <strain evidence="1 2">BX2</strain>
    </source>
</reference>
<dbReference type="Proteomes" id="UP000644010">
    <property type="component" value="Unassembled WGS sequence"/>
</dbReference>